<feature type="transmembrane region" description="Helical" evidence="1">
    <location>
        <begin position="407"/>
        <end position="425"/>
    </location>
</feature>
<name>A0A2N5VZA8_9BASI</name>
<evidence type="ECO:0000313" key="3">
    <source>
        <dbReference type="Proteomes" id="UP000235388"/>
    </source>
</evidence>
<feature type="transmembrane region" description="Helical" evidence="1">
    <location>
        <begin position="285"/>
        <end position="306"/>
    </location>
</feature>
<feature type="transmembrane region" description="Helical" evidence="1">
    <location>
        <begin position="46"/>
        <end position="70"/>
    </location>
</feature>
<keyword evidence="1" id="KW-0812">Transmembrane</keyword>
<evidence type="ECO:0000313" key="2">
    <source>
        <dbReference type="EMBL" id="PLW55344.1"/>
    </source>
</evidence>
<feature type="transmembrane region" description="Helical" evidence="1">
    <location>
        <begin position="142"/>
        <end position="166"/>
    </location>
</feature>
<comment type="caution">
    <text evidence="2">The sequence shown here is derived from an EMBL/GenBank/DDBJ whole genome shotgun (WGS) entry which is preliminary data.</text>
</comment>
<gene>
    <name evidence="2" type="ORF">PCANC_02283</name>
</gene>
<protein>
    <submittedName>
        <fullName evidence="2">Uncharacterized protein</fullName>
    </submittedName>
</protein>
<keyword evidence="1" id="KW-0472">Membrane</keyword>
<dbReference type="EMBL" id="PGCJ01000033">
    <property type="protein sequence ID" value="PLW55344.1"/>
    <property type="molecule type" value="Genomic_DNA"/>
</dbReference>
<feature type="transmembrane region" description="Helical" evidence="1">
    <location>
        <begin position="370"/>
        <end position="392"/>
    </location>
</feature>
<proteinExistence type="predicted"/>
<feature type="transmembrane region" description="Helical" evidence="1">
    <location>
        <begin position="96"/>
        <end position="122"/>
    </location>
</feature>
<feature type="transmembrane region" description="Helical" evidence="1">
    <location>
        <begin position="187"/>
        <end position="211"/>
    </location>
</feature>
<organism evidence="2 3">
    <name type="scientific">Puccinia coronata f. sp. avenae</name>
    <dbReference type="NCBI Taxonomy" id="200324"/>
    <lineage>
        <taxon>Eukaryota</taxon>
        <taxon>Fungi</taxon>
        <taxon>Dikarya</taxon>
        <taxon>Basidiomycota</taxon>
        <taxon>Pucciniomycotina</taxon>
        <taxon>Pucciniomycetes</taxon>
        <taxon>Pucciniales</taxon>
        <taxon>Pucciniaceae</taxon>
        <taxon>Puccinia</taxon>
    </lineage>
</organism>
<accession>A0A2N5VZA8</accession>
<keyword evidence="3" id="KW-1185">Reference proteome</keyword>
<dbReference type="Proteomes" id="UP000235388">
    <property type="component" value="Unassembled WGS sequence"/>
</dbReference>
<evidence type="ECO:0000256" key="1">
    <source>
        <dbReference type="SAM" id="Phobius"/>
    </source>
</evidence>
<dbReference type="AlphaFoldDB" id="A0A2N5VZA8"/>
<reference evidence="2 3" key="1">
    <citation type="submission" date="2017-11" db="EMBL/GenBank/DDBJ databases">
        <title>De novo assembly and phasing of dikaryotic genomes from two isolates of Puccinia coronata f. sp. avenae, the causal agent of oat crown rust.</title>
        <authorList>
            <person name="Miller M.E."/>
            <person name="Zhang Y."/>
            <person name="Omidvar V."/>
            <person name="Sperschneider J."/>
            <person name="Schwessinger B."/>
            <person name="Raley C."/>
            <person name="Palmer J.M."/>
            <person name="Garnica D."/>
            <person name="Upadhyaya N."/>
            <person name="Rathjen J."/>
            <person name="Taylor J.M."/>
            <person name="Park R.F."/>
            <person name="Dodds P.N."/>
            <person name="Hirsch C.D."/>
            <person name="Kianian S.F."/>
            <person name="Figueroa M."/>
        </authorList>
    </citation>
    <scope>NUCLEOTIDE SEQUENCE [LARGE SCALE GENOMIC DNA]</scope>
    <source>
        <strain evidence="2">12NC29</strain>
    </source>
</reference>
<keyword evidence="1" id="KW-1133">Transmembrane helix</keyword>
<sequence length="504" mass="57052">MNYHLRRFLNEDILSTIPPGVNPFKYLVNLVAPALSYSLTSTSTQYILWVLFALHWLIILFCLVILLLLYQRGVKQFLWLVRKLSIEDKNGKNAPLFLVNTGLLMPITQCMGSLASQGYILLVIKNTTASDEHTPHNTVTTMMVIVFSCEILTYWTLSHCFLVAIYTSYRNRHHFSNRARRWMPSPIVINAVFLIFPICVVTACIALFTWFDSVLNPFLDEVFSILDTLREGSSIWDQLKISSTSGSTEDKFKLVSNLTQVISRAEKLGQNVKIHFQDVVNSLMILQWVILALVCVAALVFVLVFCKLARRFHEQAHQSSTSSVSQSGPIQLRSWHSQEDAPSSIIHQRSNHTNRSFIDTVRSNQQFFHLIIRAIFIVIAMLTTMTTLGLGIAENERTLTNPQLRQVLTWLATASGAWSAIPISWHCWRLYRDKTGGTLLTASDSQSKEVAMTVYPSNAPPEQSSAPVLDEVKIDDNTLHFNKALKDVSSAQRSPVDSYRNFPP</sequence>